<reference evidence="1 2" key="1">
    <citation type="journal article" date="2018" name="Front. Microbiol.">
        <title>Description and Comparative Genomics of Macrococcus caseolyticus subsp. hominis subsp. nov., Macrococcus goetzii sp. nov., Macrococcus epidermidis sp. nov., and Macrococcus bohemicus sp. nov., Novel Macrococci From Human Clinical Material With Virulence Potential and Suspected Uptake of Foreign DNA by Natural Transformation.</title>
        <authorList>
            <person name="Maslanova I."/>
            <person name="Wertheimer Z."/>
            <person name="Sedlacek I."/>
            <person name="Svec P."/>
            <person name="Indrakova A."/>
            <person name="Kovarovic V."/>
            <person name="Schumann P."/>
            <person name="Sproer C."/>
            <person name="Kralova S."/>
            <person name="Sedo O."/>
            <person name="Kristofova L."/>
            <person name="Vrbovska V."/>
            <person name="Fuzik T."/>
            <person name="Petras P."/>
            <person name="Zdrahal Z."/>
            <person name="Ruzickova V."/>
            <person name="Doskar J."/>
            <person name="Pantucek R."/>
        </authorList>
    </citation>
    <scope>NUCLEOTIDE SEQUENCE [LARGE SCALE GENOMIC DNA]</scope>
    <source>
        <strain evidence="1 2">01/688</strain>
    </source>
</reference>
<dbReference type="Proteomes" id="UP000249808">
    <property type="component" value="Unassembled WGS sequence"/>
</dbReference>
<accession>A0A327ZMM6</accession>
<proteinExistence type="predicted"/>
<protein>
    <submittedName>
        <fullName evidence="1">Uncharacterized protein</fullName>
    </submittedName>
</protein>
<keyword evidence="2" id="KW-1185">Reference proteome</keyword>
<evidence type="ECO:0000313" key="1">
    <source>
        <dbReference type="EMBL" id="RAK43685.1"/>
    </source>
</evidence>
<dbReference type="AlphaFoldDB" id="A0A327ZMM6"/>
<dbReference type="EMBL" id="PZJH01000010">
    <property type="protein sequence ID" value="RAK43685.1"/>
    <property type="molecule type" value="Genomic_DNA"/>
</dbReference>
<comment type="caution">
    <text evidence="1">The sequence shown here is derived from an EMBL/GenBank/DDBJ whole genome shotgun (WGS) entry which is preliminary data.</text>
</comment>
<sequence length="59" mass="6995">MKYYNINGNQGTICEMALFVDMKEPISKEMIKGKYVDIKDYKVILPIDDYDDILCFFNF</sequence>
<name>A0A327ZMM6_9STAP</name>
<organism evidence="1 2">
    <name type="scientific">Macrococcus epidermidis</name>
    <dbReference type="NCBI Taxonomy" id="1902580"/>
    <lineage>
        <taxon>Bacteria</taxon>
        <taxon>Bacillati</taxon>
        <taxon>Bacillota</taxon>
        <taxon>Bacilli</taxon>
        <taxon>Bacillales</taxon>
        <taxon>Staphylococcaceae</taxon>
        <taxon>Macrococcus</taxon>
    </lineage>
</organism>
<evidence type="ECO:0000313" key="2">
    <source>
        <dbReference type="Proteomes" id="UP000249808"/>
    </source>
</evidence>
<gene>
    <name evidence="1" type="ORF">BHU61_12340</name>
</gene>